<name>A0A674AJS2_SALTR</name>
<dbReference type="InterPro" id="IPR051950">
    <property type="entry name" value="Dev_reg/Prot_inhib"/>
</dbReference>
<reference evidence="7" key="2">
    <citation type="submission" date="2025-09" db="UniProtKB">
        <authorList>
            <consortium name="Ensembl"/>
        </authorList>
    </citation>
    <scope>IDENTIFICATION</scope>
</reference>
<sequence length="82" mass="8945">MSTLQCMLPVYPDGMIRHKTRCERARDAVINGPIGAFIPTCDDDGQYTPEQCWGSTGYCWCVTSTGKKIQGTETPPGTAINC</sequence>
<dbReference type="Ensembl" id="ENSSTUT00000062795.1">
    <property type="protein sequence ID" value="ENSSTUP00000059659.1"/>
    <property type="gene ID" value="ENSSTUG00000025726.1"/>
</dbReference>
<dbReference type="GO" id="GO:0007160">
    <property type="term" value="P:cell-matrix adhesion"/>
    <property type="evidence" value="ECO:0007669"/>
    <property type="project" value="TreeGrafter"/>
</dbReference>
<dbReference type="SMART" id="SM00211">
    <property type="entry name" value="TY"/>
    <property type="match status" value="1"/>
</dbReference>
<evidence type="ECO:0000256" key="2">
    <source>
        <dbReference type="ARBA" id="ARBA00022525"/>
    </source>
</evidence>
<accession>A0A674AJS2</accession>
<evidence type="ECO:0000256" key="3">
    <source>
        <dbReference type="ARBA" id="ARBA00022737"/>
    </source>
</evidence>
<dbReference type="SUPFAM" id="SSF57610">
    <property type="entry name" value="Thyroglobulin type-1 domain"/>
    <property type="match status" value="1"/>
</dbReference>
<dbReference type="PANTHER" id="PTHR12352:SF3">
    <property type="entry name" value="NIDOGEN-2"/>
    <property type="match status" value="1"/>
</dbReference>
<dbReference type="Pfam" id="PF00086">
    <property type="entry name" value="Thyroglobulin_1"/>
    <property type="match status" value="1"/>
</dbReference>
<evidence type="ECO:0000256" key="5">
    <source>
        <dbReference type="PROSITE-ProRule" id="PRU00500"/>
    </source>
</evidence>
<reference evidence="7" key="1">
    <citation type="submission" date="2025-08" db="UniProtKB">
        <authorList>
            <consortium name="Ensembl"/>
        </authorList>
    </citation>
    <scope>IDENTIFICATION</scope>
</reference>
<organism evidence="7 8">
    <name type="scientific">Salmo trutta</name>
    <name type="common">Brown trout</name>
    <dbReference type="NCBI Taxonomy" id="8032"/>
    <lineage>
        <taxon>Eukaryota</taxon>
        <taxon>Metazoa</taxon>
        <taxon>Chordata</taxon>
        <taxon>Craniata</taxon>
        <taxon>Vertebrata</taxon>
        <taxon>Euteleostomi</taxon>
        <taxon>Actinopterygii</taxon>
        <taxon>Neopterygii</taxon>
        <taxon>Teleostei</taxon>
        <taxon>Protacanthopterygii</taxon>
        <taxon>Salmoniformes</taxon>
        <taxon>Salmonidae</taxon>
        <taxon>Salmoninae</taxon>
        <taxon>Salmo</taxon>
    </lineage>
</organism>
<evidence type="ECO:0000256" key="1">
    <source>
        <dbReference type="ARBA" id="ARBA00004613"/>
    </source>
</evidence>
<evidence type="ECO:0000256" key="4">
    <source>
        <dbReference type="ARBA" id="ARBA00023157"/>
    </source>
</evidence>
<evidence type="ECO:0000313" key="8">
    <source>
        <dbReference type="Proteomes" id="UP000472277"/>
    </source>
</evidence>
<keyword evidence="2" id="KW-0964">Secreted</keyword>
<dbReference type="CDD" id="cd00191">
    <property type="entry name" value="TY"/>
    <property type="match status" value="1"/>
</dbReference>
<comment type="caution">
    <text evidence="5">Lacks conserved residue(s) required for the propagation of feature annotation.</text>
</comment>
<keyword evidence="4 5" id="KW-1015">Disulfide bond</keyword>
<feature type="domain" description="Thyroglobulin type-1" evidence="6">
    <location>
        <begin position="19"/>
        <end position="82"/>
    </location>
</feature>
<feature type="disulfide bond" evidence="5">
    <location>
        <begin position="22"/>
        <end position="41"/>
    </location>
</feature>
<keyword evidence="3" id="KW-0677">Repeat</keyword>
<dbReference type="GeneTree" id="ENSGT01070000253864"/>
<dbReference type="GO" id="GO:0005615">
    <property type="term" value="C:extracellular space"/>
    <property type="evidence" value="ECO:0007669"/>
    <property type="project" value="TreeGrafter"/>
</dbReference>
<evidence type="ECO:0000313" key="7">
    <source>
        <dbReference type="Ensembl" id="ENSSTUP00000059659.1"/>
    </source>
</evidence>
<dbReference type="InterPro" id="IPR000716">
    <property type="entry name" value="Thyroglobulin_1"/>
</dbReference>
<evidence type="ECO:0000259" key="6">
    <source>
        <dbReference type="PROSITE" id="PS51162"/>
    </source>
</evidence>
<dbReference type="Proteomes" id="UP000472277">
    <property type="component" value="Chromosome 5"/>
</dbReference>
<dbReference type="PANTHER" id="PTHR12352">
    <property type="entry name" value="SECRETED MODULAR CALCIUM-BINDING PROTEIN"/>
    <property type="match status" value="1"/>
</dbReference>
<dbReference type="PROSITE" id="PS00484">
    <property type="entry name" value="THYROGLOBULIN_1_1"/>
    <property type="match status" value="1"/>
</dbReference>
<comment type="subcellular location">
    <subcellularLocation>
        <location evidence="1">Secreted</location>
    </subcellularLocation>
</comment>
<dbReference type="AlphaFoldDB" id="A0A674AJS2"/>
<proteinExistence type="predicted"/>
<keyword evidence="8" id="KW-1185">Reference proteome</keyword>
<dbReference type="GO" id="GO:0005604">
    <property type="term" value="C:basement membrane"/>
    <property type="evidence" value="ECO:0007669"/>
    <property type="project" value="TreeGrafter"/>
</dbReference>
<protein>
    <recommendedName>
        <fullName evidence="6">Thyroglobulin type-1 domain-containing protein</fullName>
    </recommendedName>
</protein>
<dbReference type="InterPro" id="IPR036857">
    <property type="entry name" value="Thyroglobulin_1_sf"/>
</dbReference>
<dbReference type="PROSITE" id="PS51162">
    <property type="entry name" value="THYROGLOBULIN_1_2"/>
    <property type="match status" value="1"/>
</dbReference>
<dbReference type="Gene3D" id="4.10.800.10">
    <property type="entry name" value="Thyroglobulin type-1"/>
    <property type="match status" value="1"/>
</dbReference>
<feature type="disulfide bond" evidence="5">
    <location>
        <begin position="52"/>
        <end position="59"/>
    </location>
</feature>